<organism evidence="1 2">
    <name type="scientific">Clunio marinus</name>
    <dbReference type="NCBI Taxonomy" id="568069"/>
    <lineage>
        <taxon>Eukaryota</taxon>
        <taxon>Metazoa</taxon>
        <taxon>Ecdysozoa</taxon>
        <taxon>Arthropoda</taxon>
        <taxon>Hexapoda</taxon>
        <taxon>Insecta</taxon>
        <taxon>Pterygota</taxon>
        <taxon>Neoptera</taxon>
        <taxon>Endopterygota</taxon>
        <taxon>Diptera</taxon>
        <taxon>Nematocera</taxon>
        <taxon>Chironomoidea</taxon>
        <taxon>Chironomidae</taxon>
        <taxon>Clunio</taxon>
    </lineage>
</organism>
<proteinExistence type="predicted"/>
<accession>A0A1J1HQ28</accession>
<keyword evidence="2" id="KW-1185">Reference proteome</keyword>
<sequence>MIYNTKCRLKHMSCSDQIPLETLKEKVKATLIIHDTLLNDTEAYWITTIIAEKNDGDKSHVNREGIKLI</sequence>
<dbReference type="Proteomes" id="UP000183832">
    <property type="component" value="Unassembled WGS sequence"/>
</dbReference>
<protein>
    <submittedName>
        <fullName evidence="1">CLUMA_CG003875, isoform A</fullName>
    </submittedName>
</protein>
<dbReference type="EMBL" id="CVRI01000017">
    <property type="protein sequence ID" value="CRK90160.1"/>
    <property type="molecule type" value="Genomic_DNA"/>
</dbReference>
<name>A0A1J1HQ28_9DIPT</name>
<evidence type="ECO:0000313" key="2">
    <source>
        <dbReference type="Proteomes" id="UP000183832"/>
    </source>
</evidence>
<reference evidence="1 2" key="1">
    <citation type="submission" date="2015-04" db="EMBL/GenBank/DDBJ databases">
        <authorList>
            <person name="Syromyatnikov M.Y."/>
            <person name="Popov V.N."/>
        </authorList>
    </citation>
    <scope>NUCLEOTIDE SEQUENCE [LARGE SCALE GENOMIC DNA]</scope>
</reference>
<dbReference type="AlphaFoldDB" id="A0A1J1HQ28"/>
<evidence type="ECO:0000313" key="1">
    <source>
        <dbReference type="EMBL" id="CRK90160.1"/>
    </source>
</evidence>
<gene>
    <name evidence="1" type="ORF">CLUMA_CG003875</name>
</gene>